<feature type="transmembrane region" description="Helical" evidence="1">
    <location>
        <begin position="30"/>
        <end position="48"/>
    </location>
</feature>
<evidence type="ECO:0008006" key="4">
    <source>
        <dbReference type="Google" id="ProtNLM"/>
    </source>
</evidence>
<evidence type="ECO:0000313" key="2">
    <source>
        <dbReference type="EMBL" id="WGW03751.1"/>
    </source>
</evidence>
<feature type="transmembrane region" description="Helical" evidence="1">
    <location>
        <begin position="60"/>
        <end position="89"/>
    </location>
</feature>
<keyword evidence="1" id="KW-0812">Transmembrane</keyword>
<dbReference type="Proteomes" id="UP001241605">
    <property type="component" value="Chromosome"/>
</dbReference>
<protein>
    <recommendedName>
        <fullName evidence="4">DUF485 domain-containing protein</fullName>
    </recommendedName>
</protein>
<accession>A0ABY8QIB2</accession>
<dbReference type="EMBL" id="CP124616">
    <property type="protein sequence ID" value="WGW03751.1"/>
    <property type="molecule type" value="Genomic_DNA"/>
</dbReference>
<name>A0ABY8QIB2_9RHOB</name>
<keyword evidence="1" id="KW-0472">Membrane</keyword>
<reference evidence="2 3" key="1">
    <citation type="submission" date="2023-05" db="EMBL/GenBank/DDBJ databases">
        <title>YMD87, complete Genome.</title>
        <authorList>
            <person name="Zhang J."/>
            <person name="Xu X."/>
        </authorList>
    </citation>
    <scope>NUCLEOTIDE SEQUENCE [LARGE SCALE GENOMIC DNA]</scope>
    <source>
        <strain evidence="2 3">YMD87</strain>
    </source>
</reference>
<organism evidence="2 3">
    <name type="scientific">Tropicibacter oceani</name>
    <dbReference type="NCBI Taxonomy" id="3058420"/>
    <lineage>
        <taxon>Bacteria</taxon>
        <taxon>Pseudomonadati</taxon>
        <taxon>Pseudomonadota</taxon>
        <taxon>Alphaproteobacteria</taxon>
        <taxon>Rhodobacterales</taxon>
        <taxon>Roseobacteraceae</taxon>
        <taxon>Tropicibacter</taxon>
    </lineage>
</organism>
<keyword evidence="1" id="KW-1133">Transmembrane helix</keyword>
<dbReference type="RefSeq" id="WP_282300382.1">
    <property type="nucleotide sequence ID" value="NZ_CP124616.1"/>
</dbReference>
<gene>
    <name evidence="2" type="ORF">QF118_17825</name>
</gene>
<keyword evidence="3" id="KW-1185">Reference proteome</keyword>
<sequence>MTPPTKKWRSTKFAALEASHRYIFRFAELTYLRACIAGVVYLFAFAWLNTFDFDASNLTIFSTIEILLAGLAMASFVGLAAFSGPVAILQWRSHRYLQSIS</sequence>
<evidence type="ECO:0000313" key="3">
    <source>
        <dbReference type="Proteomes" id="UP001241605"/>
    </source>
</evidence>
<evidence type="ECO:0000256" key="1">
    <source>
        <dbReference type="SAM" id="Phobius"/>
    </source>
</evidence>
<proteinExistence type="predicted"/>